<sequence length="216" mass="23671">MGGETNPFANPPPMSPRKTSENDSCDIPLTPIAFFLFGVLISCLFIVIAKYDYSIAPKFQIDSISAPTFAITNGWDNRMRILHKNDLNLSFTVTNPSSHRDMICDNIFLLVSYKKELVLGGFLAPFHQEAGERKTVRETVGAASTGFVSNVVVARALVEAKALNFTVRVDGRVKYAPGTSSEKVHGLKVLCKNVPTDLYSEAGKPEECKVEVVEAL</sequence>
<protein>
    <submittedName>
        <fullName evidence="1">Uncharacterized protein</fullName>
    </submittedName>
</protein>
<name>A0ACC0PXD3_RHOML</name>
<dbReference type="Proteomes" id="UP001062846">
    <property type="component" value="Chromosome 1"/>
</dbReference>
<keyword evidence="2" id="KW-1185">Reference proteome</keyword>
<gene>
    <name evidence="1" type="ORF">RHMOL_Rhmol01G0009700</name>
</gene>
<organism evidence="1 2">
    <name type="scientific">Rhododendron molle</name>
    <name type="common">Chinese azalea</name>
    <name type="synonym">Azalea mollis</name>
    <dbReference type="NCBI Taxonomy" id="49168"/>
    <lineage>
        <taxon>Eukaryota</taxon>
        <taxon>Viridiplantae</taxon>
        <taxon>Streptophyta</taxon>
        <taxon>Embryophyta</taxon>
        <taxon>Tracheophyta</taxon>
        <taxon>Spermatophyta</taxon>
        <taxon>Magnoliopsida</taxon>
        <taxon>eudicotyledons</taxon>
        <taxon>Gunneridae</taxon>
        <taxon>Pentapetalae</taxon>
        <taxon>asterids</taxon>
        <taxon>Ericales</taxon>
        <taxon>Ericaceae</taxon>
        <taxon>Ericoideae</taxon>
        <taxon>Rhodoreae</taxon>
        <taxon>Rhododendron</taxon>
    </lineage>
</organism>
<comment type="caution">
    <text evidence="1">The sequence shown here is derived from an EMBL/GenBank/DDBJ whole genome shotgun (WGS) entry which is preliminary data.</text>
</comment>
<evidence type="ECO:0000313" key="2">
    <source>
        <dbReference type="Proteomes" id="UP001062846"/>
    </source>
</evidence>
<proteinExistence type="predicted"/>
<evidence type="ECO:0000313" key="1">
    <source>
        <dbReference type="EMBL" id="KAI8570130.1"/>
    </source>
</evidence>
<accession>A0ACC0PXD3</accession>
<reference evidence="1" key="1">
    <citation type="submission" date="2022-02" db="EMBL/GenBank/DDBJ databases">
        <title>Plant Genome Project.</title>
        <authorList>
            <person name="Zhang R.-G."/>
        </authorList>
    </citation>
    <scope>NUCLEOTIDE SEQUENCE</scope>
    <source>
        <strain evidence="1">AT1</strain>
    </source>
</reference>
<dbReference type="EMBL" id="CM046388">
    <property type="protein sequence ID" value="KAI8570130.1"/>
    <property type="molecule type" value="Genomic_DNA"/>
</dbReference>